<feature type="transmembrane region" description="Helical" evidence="1">
    <location>
        <begin position="71"/>
        <end position="92"/>
    </location>
</feature>
<organism evidence="2 3">
    <name type="scientific">Sinomonas terricola</name>
    <dbReference type="NCBI Taxonomy" id="3110330"/>
    <lineage>
        <taxon>Bacteria</taxon>
        <taxon>Bacillati</taxon>
        <taxon>Actinomycetota</taxon>
        <taxon>Actinomycetes</taxon>
        <taxon>Micrococcales</taxon>
        <taxon>Micrococcaceae</taxon>
        <taxon>Sinomonas</taxon>
    </lineage>
</organism>
<dbReference type="PANTHER" id="PTHR41386">
    <property type="entry name" value="INTEGRAL MEMBRANE PROTEIN-RELATED"/>
    <property type="match status" value="1"/>
</dbReference>
<name>A0ABU5T1E6_9MICC</name>
<keyword evidence="1" id="KW-1133">Transmembrane helix</keyword>
<evidence type="ECO:0000313" key="2">
    <source>
        <dbReference type="EMBL" id="MEA5453314.1"/>
    </source>
</evidence>
<gene>
    <name evidence="2" type="ORF">SPF06_01130</name>
</gene>
<feature type="transmembrane region" description="Helical" evidence="1">
    <location>
        <begin position="41"/>
        <end position="65"/>
    </location>
</feature>
<reference evidence="2 3" key="1">
    <citation type="submission" date="2023-12" db="EMBL/GenBank/DDBJ databases">
        <title>Sinomonas terricola sp. nov, isolated from litchi orchard soil in Guangdong, PR China.</title>
        <authorList>
            <person name="Jiaxin W."/>
            <person name="Yang Z."/>
            <person name="Honghui Z."/>
        </authorList>
    </citation>
    <scope>NUCLEOTIDE SEQUENCE [LARGE SCALE GENOMIC DNA]</scope>
    <source>
        <strain evidence="2 3">JGH33</strain>
    </source>
</reference>
<evidence type="ECO:0000313" key="3">
    <source>
        <dbReference type="Proteomes" id="UP001304769"/>
    </source>
</evidence>
<dbReference type="EMBL" id="JAYGGQ010000001">
    <property type="protein sequence ID" value="MEA5453314.1"/>
    <property type="molecule type" value="Genomic_DNA"/>
</dbReference>
<dbReference type="InterPro" id="IPR010406">
    <property type="entry name" value="DUF1003"/>
</dbReference>
<keyword evidence="1" id="KW-0812">Transmembrane</keyword>
<sequence length="135" mass="14659">MSPTHHTRHWESHPAVRTGSDLSFGERAADWMRSSMGSWGFIFGFLGFMGAWMTWNAVAVFGLGFDPFPFILLNLMLSTLAGLQGGILLIAAKRADAVSAALAQHDRETVAELVSINEAQTEILETMRAHLGIGG</sequence>
<proteinExistence type="predicted"/>
<keyword evidence="3" id="KW-1185">Reference proteome</keyword>
<dbReference type="Pfam" id="PF06210">
    <property type="entry name" value="DUF1003"/>
    <property type="match status" value="1"/>
</dbReference>
<dbReference type="Proteomes" id="UP001304769">
    <property type="component" value="Unassembled WGS sequence"/>
</dbReference>
<evidence type="ECO:0000256" key="1">
    <source>
        <dbReference type="SAM" id="Phobius"/>
    </source>
</evidence>
<protein>
    <submittedName>
        <fullName evidence="2">DUF1003 domain-containing protein</fullName>
    </submittedName>
</protein>
<comment type="caution">
    <text evidence="2">The sequence shown here is derived from an EMBL/GenBank/DDBJ whole genome shotgun (WGS) entry which is preliminary data.</text>
</comment>
<keyword evidence="1" id="KW-0472">Membrane</keyword>
<dbReference type="RefSeq" id="WP_323277086.1">
    <property type="nucleotide sequence ID" value="NZ_JAYGGQ010000001.1"/>
</dbReference>
<accession>A0ABU5T1E6</accession>
<dbReference type="PANTHER" id="PTHR41386:SF1">
    <property type="entry name" value="MEMBRANE PROTEIN"/>
    <property type="match status" value="1"/>
</dbReference>